<evidence type="ECO:0000313" key="3">
    <source>
        <dbReference type="EMBL" id="KAB0804994.1"/>
    </source>
</evidence>
<dbReference type="PANTHER" id="PTHR43157:SF31">
    <property type="entry name" value="PHOSPHATIDYLINOSITOL-GLYCAN BIOSYNTHESIS CLASS F PROTEIN"/>
    <property type="match status" value="1"/>
</dbReference>
<dbReference type="GO" id="GO:0016491">
    <property type="term" value="F:oxidoreductase activity"/>
    <property type="evidence" value="ECO:0007669"/>
    <property type="project" value="UniProtKB-KW"/>
</dbReference>
<reference evidence="3 4" key="1">
    <citation type="journal article" date="2018" name="Elife">
        <title>Firefly genomes illuminate parallel origins of bioluminescence in beetles.</title>
        <authorList>
            <person name="Fallon T.R."/>
            <person name="Lower S.E."/>
            <person name="Chang C.H."/>
            <person name="Bessho-Uehara M."/>
            <person name="Martin G.J."/>
            <person name="Bewick A.J."/>
            <person name="Behringer M."/>
            <person name="Debat H.J."/>
            <person name="Wong I."/>
            <person name="Day J.C."/>
            <person name="Suvorov A."/>
            <person name="Silva C.J."/>
            <person name="Stanger-Hall K.F."/>
            <person name="Hall D.W."/>
            <person name="Schmitz R.J."/>
            <person name="Nelson D.R."/>
            <person name="Lewis S.M."/>
            <person name="Shigenobu S."/>
            <person name="Bybee S.M."/>
            <person name="Larracuente A.M."/>
            <person name="Oba Y."/>
            <person name="Weng J.K."/>
        </authorList>
    </citation>
    <scope>NUCLEOTIDE SEQUENCE [LARGE SCALE GENOMIC DNA]</scope>
    <source>
        <strain evidence="3">1611_PpyrPB1</strain>
        <tissue evidence="3">Whole body</tissue>
    </source>
</reference>
<comment type="similarity">
    <text evidence="2">Belongs to the short-chain dehydrogenases/reductases (SDR) family.</text>
</comment>
<organism evidence="3 4">
    <name type="scientific">Photinus pyralis</name>
    <name type="common">Common eastern firefly</name>
    <name type="synonym">Lampyris pyralis</name>
    <dbReference type="NCBI Taxonomy" id="7054"/>
    <lineage>
        <taxon>Eukaryota</taxon>
        <taxon>Metazoa</taxon>
        <taxon>Ecdysozoa</taxon>
        <taxon>Arthropoda</taxon>
        <taxon>Hexapoda</taxon>
        <taxon>Insecta</taxon>
        <taxon>Pterygota</taxon>
        <taxon>Neoptera</taxon>
        <taxon>Endopterygota</taxon>
        <taxon>Coleoptera</taxon>
        <taxon>Polyphaga</taxon>
        <taxon>Elateriformia</taxon>
        <taxon>Elateroidea</taxon>
        <taxon>Lampyridae</taxon>
        <taxon>Lampyrinae</taxon>
        <taxon>Photinus</taxon>
    </lineage>
</organism>
<dbReference type="Pfam" id="PF00106">
    <property type="entry name" value="adh_short"/>
    <property type="match status" value="1"/>
</dbReference>
<evidence type="ECO:0000313" key="4">
    <source>
        <dbReference type="Proteomes" id="UP000327044"/>
    </source>
</evidence>
<comment type="caution">
    <text evidence="3">The sequence shown here is derived from an EMBL/GenBank/DDBJ whole genome shotgun (WGS) entry which is preliminary data.</text>
</comment>
<dbReference type="InterPro" id="IPR036291">
    <property type="entry name" value="NAD(P)-bd_dom_sf"/>
</dbReference>
<proteinExistence type="inferred from homology"/>
<dbReference type="OrthoDB" id="542013at2759"/>
<dbReference type="Gene3D" id="3.40.50.720">
    <property type="entry name" value="NAD(P)-binding Rossmann-like Domain"/>
    <property type="match status" value="1"/>
</dbReference>
<dbReference type="InParanoid" id="A0A5N4B612"/>
<accession>A0A5N4B612</accession>
<dbReference type="PANTHER" id="PTHR43157">
    <property type="entry name" value="PHOSPHATIDYLINOSITOL-GLYCAN BIOSYNTHESIS CLASS F PROTEIN-RELATED"/>
    <property type="match status" value="1"/>
</dbReference>
<dbReference type="AlphaFoldDB" id="A0A5N4B612"/>
<evidence type="ECO:0000256" key="2">
    <source>
        <dbReference type="RuleBase" id="RU000363"/>
    </source>
</evidence>
<gene>
    <name evidence="3" type="ORF">PPYR_01964</name>
</gene>
<dbReference type="InterPro" id="IPR002347">
    <property type="entry name" value="SDR_fam"/>
</dbReference>
<evidence type="ECO:0000256" key="1">
    <source>
        <dbReference type="ARBA" id="ARBA00023002"/>
    </source>
</evidence>
<dbReference type="Proteomes" id="UP000327044">
    <property type="component" value="Unassembled WGS sequence"/>
</dbReference>
<keyword evidence="4" id="KW-1185">Reference proteome</keyword>
<protein>
    <submittedName>
        <fullName evidence="3">Uncharacterized protein</fullName>
    </submittedName>
</protein>
<dbReference type="EMBL" id="VVIM01000001">
    <property type="protein sequence ID" value="KAB0804994.1"/>
    <property type="molecule type" value="Genomic_DNA"/>
</dbReference>
<dbReference type="SUPFAM" id="SSF51735">
    <property type="entry name" value="NAD(P)-binding Rossmann-fold domains"/>
    <property type="match status" value="1"/>
</dbReference>
<dbReference type="PRINTS" id="PR00081">
    <property type="entry name" value="GDHRDH"/>
</dbReference>
<keyword evidence="1" id="KW-0560">Oxidoreductase</keyword>
<sequence>MWKYLTGTILTGSLLYVLKKYFAGGVCKCIERLDRQVVIVTGASSGIGEALAFLLAERGATIILACRDLTKANEVRAEILKEFSVPVFVKELDLNSFHSISKFANNINTEFNSVYALVNNAGVFYAPQQLTEDLFDVTFQTNYLGPFVLTHLLLKSLTASPDSRIVNVASEAHRAINIDQLMSITRSQTLSRSHISAYAASKLALVLFTKHLANKLANTKTLVNAVNPGNCETDIFRHFPFLSNKWLFALQWIIRIIVIKHPLEGAQSVLHAILTEDSSSGQYITDCKSDVPSIPCLNENVVVQYYDLTCKILKESGRDFCF</sequence>
<dbReference type="PRINTS" id="PR00080">
    <property type="entry name" value="SDRFAMILY"/>
</dbReference>
<name>A0A5N4B612_PHOPY</name>